<accession>A0A5C5WLK1</accession>
<protein>
    <submittedName>
        <fullName evidence="1">Uncharacterized protein</fullName>
    </submittedName>
</protein>
<name>A0A5C5WLK1_9BACT</name>
<dbReference type="RefSeq" id="WP_146516163.1">
    <property type="nucleotide sequence ID" value="NZ_SJPI01000002.1"/>
</dbReference>
<sequence length="192" mass="22025">MTRYQFRTDLPYPSRLLNVTRRPIENGSDSSLQLLRFEFEIFVIEESGDRFRSTGKIASRDLIVGSKLDSGVQRYANALDLQKPANLSSWVNERLIGRWVQISFAETDPTDFRNPFASIESLETIASEIVEYEYELLVDWYSVSEVADDLGLSSATVRRKLAALEPKWGKQLVRRTNGGHRRICLPLLRNLL</sequence>
<reference evidence="1 2" key="1">
    <citation type="submission" date="2019-02" db="EMBL/GenBank/DDBJ databases">
        <title>Deep-cultivation of Planctomycetes and their phenomic and genomic characterization uncovers novel biology.</title>
        <authorList>
            <person name="Wiegand S."/>
            <person name="Jogler M."/>
            <person name="Boedeker C."/>
            <person name="Pinto D."/>
            <person name="Vollmers J."/>
            <person name="Rivas-Marin E."/>
            <person name="Kohn T."/>
            <person name="Peeters S.H."/>
            <person name="Heuer A."/>
            <person name="Rast P."/>
            <person name="Oberbeckmann S."/>
            <person name="Bunk B."/>
            <person name="Jeske O."/>
            <person name="Meyerdierks A."/>
            <person name="Storesund J.E."/>
            <person name="Kallscheuer N."/>
            <person name="Luecker S."/>
            <person name="Lage O.M."/>
            <person name="Pohl T."/>
            <person name="Merkel B.J."/>
            <person name="Hornburger P."/>
            <person name="Mueller R.-W."/>
            <person name="Bruemmer F."/>
            <person name="Labrenz M."/>
            <person name="Spormann A.M."/>
            <person name="Op Den Camp H."/>
            <person name="Overmann J."/>
            <person name="Amann R."/>
            <person name="Jetten M.S.M."/>
            <person name="Mascher T."/>
            <person name="Medema M.H."/>
            <person name="Devos D.P."/>
            <person name="Kaster A.-K."/>
            <person name="Ovreas L."/>
            <person name="Rohde M."/>
            <person name="Galperin M.Y."/>
            <person name="Jogler C."/>
        </authorList>
    </citation>
    <scope>NUCLEOTIDE SEQUENCE [LARGE SCALE GENOMIC DNA]</scope>
    <source>
        <strain evidence="1 2">Pla22</strain>
    </source>
</reference>
<gene>
    <name evidence="1" type="ORF">Pla22_38210</name>
</gene>
<organism evidence="1 2">
    <name type="scientific">Rubripirellula amarantea</name>
    <dbReference type="NCBI Taxonomy" id="2527999"/>
    <lineage>
        <taxon>Bacteria</taxon>
        <taxon>Pseudomonadati</taxon>
        <taxon>Planctomycetota</taxon>
        <taxon>Planctomycetia</taxon>
        <taxon>Pirellulales</taxon>
        <taxon>Pirellulaceae</taxon>
        <taxon>Rubripirellula</taxon>
    </lineage>
</organism>
<dbReference type="InterPro" id="IPR036390">
    <property type="entry name" value="WH_DNA-bd_sf"/>
</dbReference>
<dbReference type="Proteomes" id="UP000316598">
    <property type="component" value="Unassembled WGS sequence"/>
</dbReference>
<dbReference type="EMBL" id="SJPI01000002">
    <property type="protein sequence ID" value="TWT51045.1"/>
    <property type="molecule type" value="Genomic_DNA"/>
</dbReference>
<proteinExistence type="predicted"/>
<evidence type="ECO:0000313" key="1">
    <source>
        <dbReference type="EMBL" id="TWT51045.1"/>
    </source>
</evidence>
<dbReference type="AlphaFoldDB" id="A0A5C5WLK1"/>
<evidence type="ECO:0000313" key="2">
    <source>
        <dbReference type="Proteomes" id="UP000316598"/>
    </source>
</evidence>
<dbReference type="OrthoDB" id="274675at2"/>
<dbReference type="InterPro" id="IPR036388">
    <property type="entry name" value="WH-like_DNA-bd_sf"/>
</dbReference>
<dbReference type="SUPFAM" id="SSF46785">
    <property type="entry name" value="Winged helix' DNA-binding domain"/>
    <property type="match status" value="1"/>
</dbReference>
<comment type="caution">
    <text evidence="1">The sequence shown here is derived from an EMBL/GenBank/DDBJ whole genome shotgun (WGS) entry which is preliminary data.</text>
</comment>
<keyword evidence="2" id="KW-1185">Reference proteome</keyword>
<dbReference type="Gene3D" id="1.10.10.10">
    <property type="entry name" value="Winged helix-like DNA-binding domain superfamily/Winged helix DNA-binding domain"/>
    <property type="match status" value="1"/>
</dbReference>